<proteinExistence type="predicted"/>
<feature type="non-terminal residue" evidence="1">
    <location>
        <position position="166"/>
    </location>
</feature>
<protein>
    <submittedName>
        <fullName evidence="1">Uncharacterized protein</fullName>
    </submittedName>
</protein>
<keyword evidence="2" id="KW-1185">Reference proteome</keyword>
<dbReference type="HOGENOM" id="CLU_1606689_0_0_1"/>
<reference evidence="1 2" key="1">
    <citation type="journal article" date="2011" name="Nat. Biotechnol.">
        <title>Comparative genomic analysis of the thermophilic biomass-degrading fungi Myceliophthora thermophila and Thielavia terrestris.</title>
        <authorList>
            <person name="Berka R.M."/>
            <person name="Grigoriev I.V."/>
            <person name="Otillar R."/>
            <person name="Salamov A."/>
            <person name="Grimwood J."/>
            <person name="Reid I."/>
            <person name="Ishmael N."/>
            <person name="John T."/>
            <person name="Darmond C."/>
            <person name="Moisan M.-C."/>
            <person name="Henrissat B."/>
            <person name="Coutinho P.M."/>
            <person name="Lombard V."/>
            <person name="Natvig D.O."/>
            <person name="Lindquist E."/>
            <person name="Schmutz J."/>
            <person name="Lucas S."/>
            <person name="Harris P."/>
            <person name="Powlowski J."/>
            <person name="Bellemare A."/>
            <person name="Taylor D."/>
            <person name="Butler G."/>
            <person name="de Vries R.P."/>
            <person name="Allijn I.E."/>
            <person name="van den Brink J."/>
            <person name="Ushinsky S."/>
            <person name="Storms R."/>
            <person name="Powell A.J."/>
            <person name="Paulsen I.T."/>
            <person name="Elbourne L.D.H."/>
            <person name="Baker S.E."/>
            <person name="Magnuson J."/>
            <person name="LaBoissiere S."/>
            <person name="Clutterbuck A.J."/>
            <person name="Martinez D."/>
            <person name="Wogulis M."/>
            <person name="de Leon A.L."/>
            <person name="Rey M.W."/>
            <person name="Tsang A."/>
        </authorList>
    </citation>
    <scope>NUCLEOTIDE SEQUENCE [LARGE SCALE GENOMIC DNA]</scope>
    <source>
        <strain evidence="2">ATCC 42464 / BCRC 31852 / DSM 1799</strain>
    </source>
</reference>
<evidence type="ECO:0000313" key="1">
    <source>
        <dbReference type="EMBL" id="AEO60508.1"/>
    </source>
</evidence>
<dbReference type="KEGG" id="mtm:MYCTH_2135445"/>
<name>G2QKM6_THET4</name>
<gene>
    <name evidence="1" type="ORF">MYCTH_2135445</name>
</gene>
<dbReference type="VEuPathDB" id="FungiDB:MYCTH_2135445"/>
<sequence>MHGCQLPAAEGCLRCLGCARLIQYMDTWIRRTSTPQIWLQLRVEPSPPWSPPTSKKSLTTKSPYRSQRFSTIPIQTSSRFSRCRRPSLSSKRPLRACQLTPARLQSSSLNEIPNPARPSTKFLADFHRLEPISASRHEAYARTDKRESALELRSTGSIVCPRLLHP</sequence>
<dbReference type="GeneID" id="11513500"/>
<accession>G2QKM6</accession>
<dbReference type="Proteomes" id="UP000007322">
    <property type="component" value="Chromosome 6"/>
</dbReference>
<dbReference type="EMBL" id="CP003007">
    <property type="protein sequence ID" value="AEO60508.1"/>
    <property type="molecule type" value="Genomic_DNA"/>
</dbReference>
<dbReference type="InParanoid" id="G2QKM6"/>
<evidence type="ECO:0000313" key="2">
    <source>
        <dbReference type="Proteomes" id="UP000007322"/>
    </source>
</evidence>
<dbReference type="AlphaFoldDB" id="G2QKM6"/>
<dbReference type="RefSeq" id="XP_003665753.1">
    <property type="nucleotide sequence ID" value="XM_003665705.1"/>
</dbReference>
<organism evidence="1 2">
    <name type="scientific">Thermothelomyces thermophilus (strain ATCC 42464 / BCRC 31852 / DSM 1799)</name>
    <name type="common">Sporotrichum thermophile</name>
    <dbReference type="NCBI Taxonomy" id="573729"/>
    <lineage>
        <taxon>Eukaryota</taxon>
        <taxon>Fungi</taxon>
        <taxon>Dikarya</taxon>
        <taxon>Ascomycota</taxon>
        <taxon>Pezizomycotina</taxon>
        <taxon>Sordariomycetes</taxon>
        <taxon>Sordariomycetidae</taxon>
        <taxon>Sordariales</taxon>
        <taxon>Chaetomiaceae</taxon>
        <taxon>Thermothelomyces</taxon>
    </lineage>
</organism>